<dbReference type="Proteomes" id="UP000232693">
    <property type="component" value="Chromosome"/>
</dbReference>
<protein>
    <submittedName>
        <fullName evidence="1">Uncharacterized protein</fullName>
    </submittedName>
</protein>
<sequence>MTNKTRIFKWLFMGGLLAAHGLPASFAAEEGDSQDEKWGDVWEEEWDEEESSNWSWAGFVEAGYGQRLQTDPLFENKETLNELRGHLETDYKGEDVDFSFRGDTWYDGVTDEMELDIRELAWSFSAFGNTDFKIGRQISTWGTGDLVFLNDLFPKDWQSFFSGREDTYLKAPANSVRVTSYFDAVNVDLVWTPVFEEDRYINGERFSLFNPIVGGSIGGTDVVNPVEPDENLGNSEIALRLYKNVEGTEYALYGYRGFDKQPVGITNTLQPTFHRKDIFGASVRGSIESGLYNVEVAYHDAVEDSEGSDPFVKNSQWRFLAGYEAEVATRLTLGLQYYLEWTKDYDELIANSPFPQYEAEEKRHLLTTRVTYRTAKDKFVWSLFAFYSPTDDDSYLRPSLNYRFSDEWLFTIGANLFNGQEEHTFFGQFEDASNAYVRVRYQF</sequence>
<reference evidence="1 2" key="1">
    <citation type="submission" date="2017-12" db="EMBL/GenBank/DDBJ databases">
        <title>Kangiella profundi FT102 completed genome.</title>
        <authorList>
            <person name="Xu J."/>
            <person name="Wang J."/>
            <person name="Lu Y."/>
        </authorList>
    </citation>
    <scope>NUCLEOTIDE SEQUENCE [LARGE SCALE GENOMIC DNA]</scope>
    <source>
        <strain evidence="1 2">FT102</strain>
    </source>
</reference>
<dbReference type="RefSeq" id="WP_106645645.1">
    <property type="nucleotide sequence ID" value="NZ_BMGO01000001.1"/>
</dbReference>
<evidence type="ECO:0000313" key="1">
    <source>
        <dbReference type="EMBL" id="AUD77721.1"/>
    </source>
</evidence>
<dbReference type="OrthoDB" id="9769143at2"/>
<gene>
    <name evidence="1" type="ORF">CW740_00105</name>
</gene>
<name>A0A2K9ARD6_9GAMM</name>
<accession>A0A2K9ARD6</accession>
<dbReference type="EMBL" id="CP025120">
    <property type="protein sequence ID" value="AUD77721.1"/>
    <property type="molecule type" value="Genomic_DNA"/>
</dbReference>
<dbReference type="AlphaFoldDB" id="A0A2K9ARD6"/>
<evidence type="ECO:0000313" key="2">
    <source>
        <dbReference type="Proteomes" id="UP000232693"/>
    </source>
</evidence>
<keyword evidence="2" id="KW-1185">Reference proteome</keyword>
<organism evidence="1 2">
    <name type="scientific">Kangiella profundi</name>
    <dbReference type="NCBI Taxonomy" id="1561924"/>
    <lineage>
        <taxon>Bacteria</taxon>
        <taxon>Pseudomonadati</taxon>
        <taxon>Pseudomonadota</taxon>
        <taxon>Gammaproteobacteria</taxon>
        <taxon>Kangiellales</taxon>
        <taxon>Kangiellaceae</taxon>
        <taxon>Kangiella</taxon>
    </lineage>
</organism>
<dbReference type="KEGG" id="kpd:CW740_00105"/>
<proteinExistence type="predicted"/>